<evidence type="ECO:0000256" key="8">
    <source>
        <dbReference type="PROSITE-ProRule" id="PRU01379"/>
    </source>
</evidence>
<comment type="caution">
    <text evidence="11">The sequence shown here is derived from an EMBL/GenBank/DDBJ whole genome shotgun (WGS) entry which is preliminary data.</text>
</comment>
<dbReference type="EMBL" id="JAZAVJ010000053">
    <property type="protein sequence ID" value="KAK7417861.1"/>
    <property type="molecule type" value="Genomic_DNA"/>
</dbReference>
<name>A0ABR1H9N5_9HYPO</name>
<evidence type="ECO:0000256" key="5">
    <source>
        <dbReference type="ARBA" id="ARBA00022801"/>
    </source>
</evidence>
<evidence type="ECO:0000256" key="6">
    <source>
        <dbReference type="ARBA" id="ARBA00022833"/>
    </source>
</evidence>
<dbReference type="PANTHER" id="PTHR11705">
    <property type="entry name" value="PROTEASE FAMILY M14 CARBOXYPEPTIDASE A,B"/>
    <property type="match status" value="1"/>
</dbReference>
<dbReference type="SMART" id="SM00631">
    <property type="entry name" value="Zn_pept"/>
    <property type="match status" value="1"/>
</dbReference>
<evidence type="ECO:0000256" key="1">
    <source>
        <dbReference type="ARBA" id="ARBA00001947"/>
    </source>
</evidence>
<evidence type="ECO:0000256" key="4">
    <source>
        <dbReference type="ARBA" id="ARBA00022723"/>
    </source>
</evidence>
<keyword evidence="6" id="KW-0862">Zinc</keyword>
<keyword evidence="5" id="KW-0378">Hydrolase</keyword>
<protein>
    <recommendedName>
        <fullName evidence="10">Peptidase M14 domain-containing protein</fullName>
    </recommendedName>
</protein>
<accession>A0ABR1H9N5</accession>
<dbReference type="Proteomes" id="UP001498476">
    <property type="component" value="Unassembled WGS sequence"/>
</dbReference>
<feature type="active site" description="Proton donor/acceptor" evidence="8">
    <location>
        <position position="385"/>
    </location>
</feature>
<dbReference type="Pfam" id="PF00246">
    <property type="entry name" value="Peptidase_M14"/>
    <property type="match status" value="1"/>
</dbReference>
<dbReference type="InterPro" id="IPR000834">
    <property type="entry name" value="Peptidase_M14"/>
</dbReference>
<keyword evidence="9" id="KW-0732">Signal</keyword>
<feature type="signal peptide" evidence="9">
    <location>
        <begin position="1"/>
        <end position="18"/>
    </location>
</feature>
<comment type="similarity">
    <text evidence="2 8">Belongs to the peptidase M14 family.</text>
</comment>
<dbReference type="SUPFAM" id="SSF53187">
    <property type="entry name" value="Zn-dependent exopeptidases"/>
    <property type="match status" value="1"/>
</dbReference>
<evidence type="ECO:0000256" key="2">
    <source>
        <dbReference type="ARBA" id="ARBA00005988"/>
    </source>
</evidence>
<evidence type="ECO:0000313" key="12">
    <source>
        <dbReference type="Proteomes" id="UP001498476"/>
    </source>
</evidence>
<organism evidence="11 12">
    <name type="scientific">Neonectria punicea</name>
    <dbReference type="NCBI Taxonomy" id="979145"/>
    <lineage>
        <taxon>Eukaryota</taxon>
        <taxon>Fungi</taxon>
        <taxon>Dikarya</taxon>
        <taxon>Ascomycota</taxon>
        <taxon>Pezizomycotina</taxon>
        <taxon>Sordariomycetes</taxon>
        <taxon>Hypocreomycetidae</taxon>
        <taxon>Hypocreales</taxon>
        <taxon>Nectriaceae</taxon>
        <taxon>Neonectria</taxon>
    </lineage>
</organism>
<sequence length="534" mass="57869">MRCAGFCVFVGIFAVANACLLPGEGEGYHFIRRTNSSIPTVRINVGDRFQGGAIAPRGLGSQPVGTKIDNLMNVLEIESAVQGLANEFGIELFTAPDTTHGGATMFGGKVGNGLDCDDAYRVYLMAAIHARERGAPDNLIYFISDLLWAQRLGTGLTYGGVTYTHDDVLTALSTGIVFMPLVNPDGVAYDQSTSSCWRKNRNPSGAVDLNRNFDFLWDFETDFASGLGVSLASSNPPDPTYHGTSAFSESETRNVKWVMGKFPKLRWFVDLHSFSGLVLYPWGDDTNQALDSNQVFTNSAYDGKRGEIPDTSSLAYKEHIGFSDWDATIVAATKVAVGMEGAANRHYDARQSAYLYPNSGTSTDYAFSRSFVNSELNKIYGFTIEFGFAGPDSNCPFYPDASQFHSSILETGAGFMEFLLTAARQGLGSPRECPSGGSGCAETCVPGQCGGRATCEFFNPLDGAPSFGNSYCFCQAGYKATGIEDADTSKQYHVSWENGNGDQTHRVLVNPGQDCWDVCEDNRCSEVSLRDSCR</sequence>
<dbReference type="PANTHER" id="PTHR11705:SF143">
    <property type="entry name" value="SLL0236 PROTEIN"/>
    <property type="match status" value="1"/>
</dbReference>
<evidence type="ECO:0000256" key="3">
    <source>
        <dbReference type="ARBA" id="ARBA00022670"/>
    </source>
</evidence>
<feature type="chain" id="PRO_5045208240" description="Peptidase M14 domain-containing protein" evidence="9">
    <location>
        <begin position="19"/>
        <end position="534"/>
    </location>
</feature>
<reference evidence="11 12" key="1">
    <citation type="journal article" date="2025" name="Microbiol. Resour. Announc.">
        <title>Draft genome sequences for Neonectria magnoliae and Neonectria punicea, canker pathogens of Liriodendron tulipifera and Acer saccharum in West Virginia.</title>
        <authorList>
            <person name="Petronek H.M."/>
            <person name="Kasson M.T."/>
            <person name="Metheny A.M."/>
            <person name="Stauder C.M."/>
            <person name="Lovett B."/>
            <person name="Lynch S.C."/>
            <person name="Garnas J.R."/>
            <person name="Kasson L.R."/>
            <person name="Stajich J.E."/>
        </authorList>
    </citation>
    <scope>NUCLEOTIDE SEQUENCE [LARGE SCALE GENOMIC DNA]</scope>
    <source>
        <strain evidence="11 12">NRRL 64653</strain>
    </source>
</reference>
<gene>
    <name evidence="11" type="ORF">QQX98_004336</name>
</gene>
<keyword evidence="3" id="KW-0645">Protease</keyword>
<evidence type="ECO:0000256" key="9">
    <source>
        <dbReference type="SAM" id="SignalP"/>
    </source>
</evidence>
<keyword evidence="12" id="KW-1185">Reference proteome</keyword>
<dbReference type="PROSITE" id="PS00133">
    <property type="entry name" value="CARBOXYPEPT_ZN_2"/>
    <property type="match status" value="1"/>
</dbReference>
<evidence type="ECO:0000256" key="7">
    <source>
        <dbReference type="ARBA" id="ARBA00023049"/>
    </source>
</evidence>
<comment type="cofactor">
    <cofactor evidence="1">
        <name>Zn(2+)</name>
        <dbReference type="ChEBI" id="CHEBI:29105"/>
    </cofactor>
</comment>
<evidence type="ECO:0000259" key="10">
    <source>
        <dbReference type="PROSITE" id="PS52035"/>
    </source>
</evidence>
<feature type="domain" description="Peptidase M14" evidence="10">
    <location>
        <begin position="67"/>
        <end position="422"/>
    </location>
</feature>
<proteinExistence type="inferred from homology"/>
<keyword evidence="7" id="KW-0482">Metalloprotease</keyword>
<dbReference type="PROSITE" id="PS52035">
    <property type="entry name" value="PEPTIDASE_M14"/>
    <property type="match status" value="1"/>
</dbReference>
<dbReference type="Gene3D" id="3.40.630.10">
    <property type="entry name" value="Zn peptidases"/>
    <property type="match status" value="1"/>
</dbReference>
<evidence type="ECO:0000313" key="11">
    <source>
        <dbReference type="EMBL" id="KAK7417861.1"/>
    </source>
</evidence>
<keyword evidence="4" id="KW-0479">Metal-binding</keyword>
<dbReference type="InterPro" id="IPR057247">
    <property type="entry name" value="CARBOXYPEPT_ZN_2"/>
</dbReference>